<keyword evidence="5 6" id="KW-0472">Membrane</keyword>
<dbReference type="Proteomes" id="UP000571950">
    <property type="component" value="Unassembled WGS sequence"/>
</dbReference>
<dbReference type="PANTHER" id="PTHR23427:SF2">
    <property type="entry name" value="SURFEIT LOCUS PROTEIN 1"/>
    <property type="match status" value="1"/>
</dbReference>
<reference evidence="7 8" key="1">
    <citation type="submission" date="2020-08" db="EMBL/GenBank/DDBJ databases">
        <title>Genomic Encyclopedia of Type Strains, Phase IV (KMG-IV): sequencing the most valuable type-strain genomes for metagenomic binning, comparative biology and taxonomic classification.</title>
        <authorList>
            <person name="Goeker M."/>
        </authorList>
    </citation>
    <scope>NUCLEOTIDE SEQUENCE [LARGE SCALE GENOMIC DNA]</scope>
    <source>
        <strain evidence="7 8">DSM 26189</strain>
    </source>
</reference>
<dbReference type="PROSITE" id="PS50895">
    <property type="entry name" value="SURF1"/>
    <property type="match status" value="1"/>
</dbReference>
<proteinExistence type="inferred from homology"/>
<feature type="transmembrane region" description="Helical" evidence="6">
    <location>
        <begin position="12"/>
        <end position="33"/>
    </location>
</feature>
<sequence length="246" mass="26107">MKQDQGQAGSSFPGVPVLSLVALVLLFTALGLWQVKRLAWKEALIAKVEQRVDAPPVAPPDEAAARASSLPELEYLRVRLSGAYVASGTALVRAVTDLGAGYWVLTPLRTGDGRLIYVNRGYVPTGSRLEAARAATPQGQVSIVGLLRLTEPGGGFLRSNDPAGDRWYSRDVEALARARGLSHVAPFFVDAQTEGTAAARPAGSPVPGLTVIRFANSHLSYALTWFAMAAGSLGLAFWLWRRGAAA</sequence>
<comment type="caution">
    <text evidence="7">The sequence shown here is derived from an EMBL/GenBank/DDBJ whole genome shotgun (WGS) entry which is preliminary data.</text>
</comment>
<keyword evidence="8" id="KW-1185">Reference proteome</keyword>
<keyword evidence="6" id="KW-1003">Cell membrane</keyword>
<keyword evidence="3 6" id="KW-0812">Transmembrane</keyword>
<accession>A0A7W6BJY4</accession>
<organism evidence="7 8">
    <name type="scientific">Sphingobium jiangsuense</name>
    <dbReference type="NCBI Taxonomy" id="870476"/>
    <lineage>
        <taxon>Bacteria</taxon>
        <taxon>Pseudomonadati</taxon>
        <taxon>Pseudomonadota</taxon>
        <taxon>Alphaproteobacteria</taxon>
        <taxon>Sphingomonadales</taxon>
        <taxon>Sphingomonadaceae</taxon>
        <taxon>Sphingobium</taxon>
    </lineage>
</organism>
<dbReference type="InterPro" id="IPR045214">
    <property type="entry name" value="Surf1/Surf4"/>
</dbReference>
<evidence type="ECO:0000256" key="3">
    <source>
        <dbReference type="ARBA" id="ARBA00022692"/>
    </source>
</evidence>
<protein>
    <recommendedName>
        <fullName evidence="6">SURF1-like protein</fullName>
    </recommendedName>
</protein>
<dbReference type="RefSeq" id="WP_188073703.1">
    <property type="nucleotide sequence ID" value="NZ_BSPS01000107.1"/>
</dbReference>
<dbReference type="GO" id="GO:0005886">
    <property type="term" value="C:plasma membrane"/>
    <property type="evidence" value="ECO:0007669"/>
    <property type="project" value="UniProtKB-SubCell"/>
</dbReference>
<evidence type="ECO:0000313" key="7">
    <source>
        <dbReference type="EMBL" id="MBB3928426.1"/>
    </source>
</evidence>
<evidence type="ECO:0000256" key="5">
    <source>
        <dbReference type="ARBA" id="ARBA00023136"/>
    </source>
</evidence>
<comment type="subcellular location">
    <subcellularLocation>
        <location evidence="6">Cell membrane</location>
        <topology evidence="6">Multi-pass membrane protein</topology>
    </subcellularLocation>
    <subcellularLocation>
        <location evidence="1">Membrane</location>
    </subcellularLocation>
</comment>
<evidence type="ECO:0000256" key="4">
    <source>
        <dbReference type="ARBA" id="ARBA00022989"/>
    </source>
</evidence>
<name>A0A7W6BJY4_9SPHN</name>
<dbReference type="EMBL" id="JACIDT010000024">
    <property type="protein sequence ID" value="MBB3928426.1"/>
    <property type="molecule type" value="Genomic_DNA"/>
</dbReference>
<dbReference type="InterPro" id="IPR002994">
    <property type="entry name" value="Surf1/Shy1"/>
</dbReference>
<evidence type="ECO:0000256" key="2">
    <source>
        <dbReference type="ARBA" id="ARBA00007165"/>
    </source>
</evidence>
<dbReference type="CDD" id="cd06662">
    <property type="entry name" value="SURF1"/>
    <property type="match status" value="1"/>
</dbReference>
<dbReference type="PANTHER" id="PTHR23427">
    <property type="entry name" value="SURFEIT LOCUS PROTEIN"/>
    <property type="match status" value="1"/>
</dbReference>
<evidence type="ECO:0000256" key="1">
    <source>
        <dbReference type="ARBA" id="ARBA00004370"/>
    </source>
</evidence>
<comment type="similarity">
    <text evidence="2 6">Belongs to the SURF1 family.</text>
</comment>
<dbReference type="Pfam" id="PF02104">
    <property type="entry name" value="SURF1"/>
    <property type="match status" value="1"/>
</dbReference>
<keyword evidence="4 6" id="KW-1133">Transmembrane helix</keyword>
<evidence type="ECO:0000256" key="6">
    <source>
        <dbReference type="RuleBase" id="RU363076"/>
    </source>
</evidence>
<dbReference type="AlphaFoldDB" id="A0A7W6BJY4"/>
<gene>
    <name evidence="7" type="ORF">GGR43_004170</name>
</gene>
<feature type="transmembrane region" description="Helical" evidence="6">
    <location>
        <begin position="219"/>
        <end position="240"/>
    </location>
</feature>
<evidence type="ECO:0000313" key="8">
    <source>
        <dbReference type="Proteomes" id="UP000571950"/>
    </source>
</evidence>